<dbReference type="InterPro" id="IPR035985">
    <property type="entry name" value="Ubiquitin-activating_enz"/>
</dbReference>
<organism evidence="2 3">
    <name type="scientific">Hucho hucho</name>
    <name type="common">huchen</name>
    <dbReference type="NCBI Taxonomy" id="62062"/>
    <lineage>
        <taxon>Eukaryota</taxon>
        <taxon>Metazoa</taxon>
        <taxon>Chordata</taxon>
        <taxon>Craniata</taxon>
        <taxon>Vertebrata</taxon>
        <taxon>Euteleostomi</taxon>
        <taxon>Actinopterygii</taxon>
        <taxon>Neopterygii</taxon>
        <taxon>Teleostei</taxon>
        <taxon>Protacanthopterygii</taxon>
        <taxon>Salmoniformes</taxon>
        <taxon>Salmonidae</taxon>
        <taxon>Salmoninae</taxon>
        <taxon>Hucho</taxon>
    </lineage>
</organism>
<dbReference type="Pfam" id="PF16191">
    <property type="entry name" value="E1_4HB"/>
    <property type="match status" value="1"/>
</dbReference>
<feature type="domain" description="Ubiquitin-activating enzyme E1 four-helix bundle" evidence="1">
    <location>
        <begin position="1"/>
        <end position="62"/>
    </location>
</feature>
<protein>
    <recommendedName>
        <fullName evidence="1">Ubiquitin-activating enzyme E1 four-helix bundle domain-containing protein</fullName>
    </recommendedName>
</protein>
<dbReference type="GO" id="GO:0008641">
    <property type="term" value="F:ubiquitin-like modifier activating enzyme activity"/>
    <property type="evidence" value="ECO:0007669"/>
    <property type="project" value="InterPro"/>
</dbReference>
<keyword evidence="3" id="KW-1185">Reference proteome</keyword>
<accession>A0A4W5KTU5</accession>
<proteinExistence type="predicted"/>
<dbReference type="SUPFAM" id="SSF69572">
    <property type="entry name" value="Activating enzymes of the ubiquitin-like proteins"/>
    <property type="match status" value="1"/>
</dbReference>
<dbReference type="STRING" id="62062.ENSHHUP00000015561"/>
<reference evidence="2" key="3">
    <citation type="submission" date="2025-09" db="UniProtKB">
        <authorList>
            <consortium name="Ensembl"/>
        </authorList>
    </citation>
    <scope>IDENTIFICATION</scope>
</reference>
<evidence type="ECO:0000313" key="3">
    <source>
        <dbReference type="Proteomes" id="UP000314982"/>
    </source>
</evidence>
<evidence type="ECO:0000259" key="1">
    <source>
        <dbReference type="Pfam" id="PF16191"/>
    </source>
</evidence>
<evidence type="ECO:0000313" key="2">
    <source>
        <dbReference type="Ensembl" id="ENSHHUP00000015561.1"/>
    </source>
</evidence>
<dbReference type="Gene3D" id="3.40.50.12550">
    <property type="entry name" value="Ubiquitin-activating enzyme E1, inactive adenylation domain, subdomain 2"/>
    <property type="match status" value="1"/>
</dbReference>
<dbReference type="GeneTree" id="ENSGT00940000165405"/>
<dbReference type="AlphaFoldDB" id="A0A4W5KTU5"/>
<reference evidence="2" key="2">
    <citation type="submission" date="2025-08" db="UniProtKB">
        <authorList>
            <consortium name="Ensembl"/>
        </authorList>
    </citation>
    <scope>IDENTIFICATION</scope>
</reference>
<reference evidence="3" key="1">
    <citation type="submission" date="2018-06" db="EMBL/GenBank/DDBJ databases">
        <title>Genome assembly of Danube salmon.</title>
        <authorList>
            <person name="Macqueen D.J."/>
            <person name="Gundappa M.K."/>
        </authorList>
    </citation>
    <scope>NUCLEOTIDE SEQUENCE [LARGE SCALE GENOMIC DNA]</scope>
</reference>
<name>A0A4W5KTU5_9TELE</name>
<dbReference type="Ensembl" id="ENSHHUT00000016112.1">
    <property type="protein sequence ID" value="ENSHHUP00000015561.1"/>
    <property type="gene ID" value="ENSHHUG00000009699.1"/>
</dbReference>
<sequence>MPQKVAFKPLTASMAEPEFVLTDFAKFERPGQLHLGFQALHSYQRKHSRLPKPWCQVDTHICIYTHTHTHTHTCSWASRLYTATRGNTTGCPSTGASSL</sequence>
<dbReference type="Proteomes" id="UP000314982">
    <property type="component" value="Unassembled WGS sequence"/>
</dbReference>
<dbReference type="InterPro" id="IPR032420">
    <property type="entry name" value="E1_4HB"/>
</dbReference>